<keyword evidence="4" id="KW-0997">Cell inner membrane</keyword>
<keyword evidence="7 8" id="KW-0472">Membrane</keyword>
<evidence type="ECO:0000313" key="10">
    <source>
        <dbReference type="EMBL" id="MEC5386768.1"/>
    </source>
</evidence>
<dbReference type="InterPro" id="IPR042094">
    <property type="entry name" value="T2SS_GspF_sf"/>
</dbReference>
<name>A0ABU6K4P8_9RHOO</name>
<dbReference type="PRINTS" id="PR00812">
    <property type="entry name" value="BCTERIALGSPF"/>
</dbReference>
<feature type="domain" description="Type II secretion system protein GspF" evidence="9">
    <location>
        <begin position="61"/>
        <end position="184"/>
    </location>
</feature>
<dbReference type="PANTHER" id="PTHR30012">
    <property type="entry name" value="GENERAL SECRETION PATHWAY PROTEIN"/>
    <property type="match status" value="1"/>
</dbReference>
<evidence type="ECO:0000256" key="6">
    <source>
        <dbReference type="ARBA" id="ARBA00022989"/>
    </source>
</evidence>
<feature type="domain" description="Type II secretion system protein GspF" evidence="9">
    <location>
        <begin position="264"/>
        <end position="385"/>
    </location>
</feature>
<reference evidence="10 11" key="1">
    <citation type="submission" date="2024-01" db="EMBL/GenBank/DDBJ databases">
        <title>Uliginosibacterium soil sp. nov.</title>
        <authorList>
            <person name="Lv Y."/>
        </authorList>
    </citation>
    <scope>NUCLEOTIDE SEQUENCE [LARGE SCALE GENOMIC DNA]</scope>
    <source>
        <strain evidence="10 11">H3</strain>
    </source>
</reference>
<dbReference type="RefSeq" id="WP_327599727.1">
    <property type="nucleotide sequence ID" value="NZ_JAYXHS010000002.1"/>
</dbReference>
<evidence type="ECO:0000313" key="11">
    <source>
        <dbReference type="Proteomes" id="UP001331561"/>
    </source>
</evidence>
<accession>A0ABU6K4P8</accession>
<feature type="transmembrane region" description="Helical" evidence="8">
    <location>
        <begin position="215"/>
        <end position="235"/>
    </location>
</feature>
<comment type="caution">
    <text evidence="10">The sequence shown here is derived from an EMBL/GenBank/DDBJ whole genome shotgun (WGS) entry which is preliminary data.</text>
</comment>
<feature type="transmembrane region" description="Helical" evidence="8">
    <location>
        <begin position="157"/>
        <end position="183"/>
    </location>
</feature>
<evidence type="ECO:0000256" key="7">
    <source>
        <dbReference type="ARBA" id="ARBA00023136"/>
    </source>
</evidence>
<dbReference type="Pfam" id="PF00482">
    <property type="entry name" value="T2SSF"/>
    <property type="match status" value="2"/>
</dbReference>
<keyword evidence="5 8" id="KW-0812">Transmembrane</keyword>
<evidence type="ECO:0000256" key="5">
    <source>
        <dbReference type="ARBA" id="ARBA00022692"/>
    </source>
</evidence>
<gene>
    <name evidence="10" type="ORF">VVD49_13620</name>
</gene>
<sequence length="394" mass="42804">MARFKVRTLDSEMALAELVMDSASEADVHQQMLARGLSVLSVTQASVGLSRGSQKFPLQLFAQELLALLESGLPLVESIETLAERETRPAVRSTMDALLNGLRNGLTFSGVLQAQSGVFPELFVAMVRAAEKTSDLDQALARYIAYRQQTDTLRNKIVSAAIYPVMLLSVGGLVVLFLLGYVVPRFSGVFEEAGGDLPLASRMLIDWGKLMSEHAGAMLAVVVLCIAAIVAVLRLPATRASLARAAWQLPGVGENLRVFQLARFYRTLSMLLRGGIPAIQAMQMSRDLLTVALRDKLDAAIAQVREGRSLTDTLTTHGLTTNVAQRLLRVGEKSGSLGDMAERVAAFHEEEISRWVDYLTRLIGPALMLVIGVVIGGIVVLMYLPIFQLAETIQ</sequence>
<keyword evidence="3" id="KW-1003">Cell membrane</keyword>
<protein>
    <submittedName>
        <fullName evidence="10">Type II secretion system F family protein</fullName>
    </submittedName>
</protein>
<evidence type="ECO:0000259" key="9">
    <source>
        <dbReference type="Pfam" id="PF00482"/>
    </source>
</evidence>
<evidence type="ECO:0000256" key="8">
    <source>
        <dbReference type="SAM" id="Phobius"/>
    </source>
</evidence>
<comment type="similarity">
    <text evidence="2">Belongs to the GSP F family.</text>
</comment>
<dbReference type="InterPro" id="IPR003004">
    <property type="entry name" value="GspF/PilC"/>
</dbReference>
<evidence type="ECO:0000256" key="2">
    <source>
        <dbReference type="ARBA" id="ARBA00005745"/>
    </source>
</evidence>
<dbReference type="Gene3D" id="1.20.81.30">
    <property type="entry name" value="Type II secretion system (T2SS), domain F"/>
    <property type="match status" value="2"/>
</dbReference>
<keyword evidence="11" id="KW-1185">Reference proteome</keyword>
<evidence type="ECO:0000256" key="1">
    <source>
        <dbReference type="ARBA" id="ARBA00004429"/>
    </source>
</evidence>
<dbReference type="Proteomes" id="UP001331561">
    <property type="component" value="Unassembled WGS sequence"/>
</dbReference>
<dbReference type="EMBL" id="JAYXHS010000002">
    <property type="protein sequence ID" value="MEC5386768.1"/>
    <property type="molecule type" value="Genomic_DNA"/>
</dbReference>
<organism evidence="10 11">
    <name type="scientific">Uliginosibacterium silvisoli</name>
    <dbReference type="NCBI Taxonomy" id="3114758"/>
    <lineage>
        <taxon>Bacteria</taxon>
        <taxon>Pseudomonadati</taxon>
        <taxon>Pseudomonadota</taxon>
        <taxon>Betaproteobacteria</taxon>
        <taxon>Rhodocyclales</taxon>
        <taxon>Zoogloeaceae</taxon>
        <taxon>Uliginosibacterium</taxon>
    </lineage>
</organism>
<proteinExistence type="inferred from homology"/>
<feature type="transmembrane region" description="Helical" evidence="8">
    <location>
        <begin position="362"/>
        <end position="384"/>
    </location>
</feature>
<dbReference type="InterPro" id="IPR018076">
    <property type="entry name" value="T2SS_GspF_dom"/>
</dbReference>
<evidence type="ECO:0000256" key="4">
    <source>
        <dbReference type="ARBA" id="ARBA00022519"/>
    </source>
</evidence>
<dbReference type="PANTHER" id="PTHR30012:SF7">
    <property type="entry name" value="PROTEIN TRANSPORT PROTEIN HOFC HOMOLOG"/>
    <property type="match status" value="1"/>
</dbReference>
<evidence type="ECO:0000256" key="3">
    <source>
        <dbReference type="ARBA" id="ARBA00022475"/>
    </source>
</evidence>
<keyword evidence="6 8" id="KW-1133">Transmembrane helix</keyword>
<comment type="subcellular location">
    <subcellularLocation>
        <location evidence="1">Cell inner membrane</location>
        <topology evidence="1">Multi-pass membrane protein</topology>
    </subcellularLocation>
</comment>